<dbReference type="SMART" id="SM00354">
    <property type="entry name" value="HTH_LACI"/>
    <property type="match status" value="1"/>
</dbReference>
<feature type="region of interest" description="Disordered" evidence="4">
    <location>
        <begin position="327"/>
        <end position="349"/>
    </location>
</feature>
<dbReference type="CDD" id="cd01392">
    <property type="entry name" value="HTH_LacI"/>
    <property type="match status" value="1"/>
</dbReference>
<dbReference type="GO" id="GO:0003700">
    <property type="term" value="F:DNA-binding transcription factor activity"/>
    <property type="evidence" value="ECO:0007669"/>
    <property type="project" value="TreeGrafter"/>
</dbReference>
<name>E1JSZ0_SOLFR</name>
<dbReference type="PROSITE" id="PS50932">
    <property type="entry name" value="HTH_LACI_2"/>
    <property type="match status" value="1"/>
</dbReference>
<keyword evidence="7" id="KW-1185">Reference proteome</keyword>
<dbReference type="CDD" id="cd19977">
    <property type="entry name" value="PBP1_EndR-like"/>
    <property type="match status" value="1"/>
</dbReference>
<dbReference type="Gene3D" id="3.40.50.2300">
    <property type="match status" value="2"/>
</dbReference>
<organism evidence="6 7">
    <name type="scientific">Solidesulfovibrio fructosivorans JJ]</name>
    <dbReference type="NCBI Taxonomy" id="596151"/>
    <lineage>
        <taxon>Bacteria</taxon>
        <taxon>Pseudomonadati</taxon>
        <taxon>Thermodesulfobacteriota</taxon>
        <taxon>Desulfovibrionia</taxon>
        <taxon>Desulfovibrionales</taxon>
        <taxon>Desulfovibrionaceae</taxon>
        <taxon>Solidesulfovibrio</taxon>
    </lineage>
</organism>
<dbReference type="InterPro" id="IPR010982">
    <property type="entry name" value="Lambda_DNA-bd_dom_sf"/>
</dbReference>
<dbReference type="eggNOG" id="COG1609">
    <property type="taxonomic scope" value="Bacteria"/>
</dbReference>
<dbReference type="STRING" id="596151.DesfrDRAFT_0729"/>
<dbReference type="InterPro" id="IPR028082">
    <property type="entry name" value="Peripla_BP_I"/>
</dbReference>
<proteinExistence type="predicted"/>
<evidence type="ECO:0000313" key="7">
    <source>
        <dbReference type="Proteomes" id="UP000006250"/>
    </source>
</evidence>
<evidence type="ECO:0000256" key="2">
    <source>
        <dbReference type="ARBA" id="ARBA00023125"/>
    </source>
</evidence>
<dbReference type="PANTHER" id="PTHR30146">
    <property type="entry name" value="LACI-RELATED TRANSCRIPTIONAL REPRESSOR"/>
    <property type="match status" value="1"/>
</dbReference>
<evidence type="ECO:0000259" key="5">
    <source>
        <dbReference type="PROSITE" id="PS50932"/>
    </source>
</evidence>
<dbReference type="Proteomes" id="UP000006250">
    <property type="component" value="Unassembled WGS sequence"/>
</dbReference>
<comment type="caution">
    <text evidence="6">The sequence shown here is derived from an EMBL/GenBank/DDBJ whole genome shotgun (WGS) entry which is preliminary data.</text>
</comment>
<evidence type="ECO:0000313" key="6">
    <source>
        <dbReference type="EMBL" id="EFL52623.1"/>
    </source>
</evidence>
<dbReference type="Pfam" id="PF00356">
    <property type="entry name" value="LacI"/>
    <property type="match status" value="1"/>
</dbReference>
<keyword evidence="2" id="KW-0238">DNA-binding</keyword>
<dbReference type="SUPFAM" id="SSF47413">
    <property type="entry name" value="lambda repressor-like DNA-binding domains"/>
    <property type="match status" value="1"/>
</dbReference>
<gene>
    <name evidence="6" type="ORF">DesfrDRAFT_0729</name>
</gene>
<feature type="domain" description="HTH lacI-type" evidence="5">
    <location>
        <begin position="1"/>
        <end position="55"/>
    </location>
</feature>
<keyword evidence="3" id="KW-0804">Transcription</keyword>
<evidence type="ECO:0000256" key="3">
    <source>
        <dbReference type="ARBA" id="ARBA00023163"/>
    </source>
</evidence>
<dbReference type="EMBL" id="AECZ01000003">
    <property type="protein sequence ID" value="EFL52623.1"/>
    <property type="molecule type" value="Genomic_DNA"/>
</dbReference>
<dbReference type="PANTHER" id="PTHR30146:SF145">
    <property type="entry name" value="RIBOSE OPERON REPRESSOR"/>
    <property type="match status" value="1"/>
</dbReference>
<dbReference type="GO" id="GO:0000976">
    <property type="term" value="F:transcription cis-regulatory region binding"/>
    <property type="evidence" value="ECO:0007669"/>
    <property type="project" value="TreeGrafter"/>
</dbReference>
<dbReference type="InterPro" id="IPR000843">
    <property type="entry name" value="HTH_LacI"/>
</dbReference>
<accession>E1JSZ0</accession>
<evidence type="ECO:0000256" key="4">
    <source>
        <dbReference type="SAM" id="MobiDB-lite"/>
    </source>
</evidence>
<dbReference type="Pfam" id="PF00532">
    <property type="entry name" value="Peripla_BP_1"/>
    <property type="match status" value="1"/>
</dbReference>
<dbReference type="Gene3D" id="1.10.260.40">
    <property type="entry name" value="lambda repressor-like DNA-binding domains"/>
    <property type="match status" value="1"/>
</dbReference>
<reference evidence="6 7" key="1">
    <citation type="submission" date="2010-08" db="EMBL/GenBank/DDBJ databases">
        <title>The draft genome of Desulfovibrio fructosovorans JJ.</title>
        <authorList>
            <consortium name="US DOE Joint Genome Institute (JGI-PGF)"/>
            <person name="Lucas S."/>
            <person name="Copeland A."/>
            <person name="Lapidus A."/>
            <person name="Cheng J.-F."/>
            <person name="Bruce D."/>
            <person name="Goodwin L."/>
            <person name="Pitluck S."/>
            <person name="Land M.L."/>
            <person name="Hauser L."/>
            <person name="Chang Y.-J."/>
            <person name="Jeffries C."/>
            <person name="Wall J.D."/>
            <person name="Stahl D.A."/>
            <person name="Arkin A.P."/>
            <person name="Dehal P."/>
            <person name="Stolyar S.M."/>
            <person name="Hazen T.C."/>
            <person name="Woyke T.J."/>
        </authorList>
    </citation>
    <scope>NUCLEOTIDE SEQUENCE [LARGE SCALE GENOMIC DNA]</scope>
    <source>
        <strain evidence="6 7">JJ</strain>
    </source>
</reference>
<dbReference type="AlphaFoldDB" id="E1JSZ0"/>
<keyword evidence="1" id="KW-0805">Transcription regulation</keyword>
<dbReference type="RefSeq" id="WP_005991188.1">
    <property type="nucleotide sequence ID" value="NZ_AECZ01000003.1"/>
</dbReference>
<protein>
    <submittedName>
        <fullName evidence="6">Transcriptional regulator, LacI family</fullName>
    </submittedName>
</protein>
<dbReference type="PROSITE" id="PS00356">
    <property type="entry name" value="HTH_LACI_1"/>
    <property type="match status" value="1"/>
</dbReference>
<dbReference type="SUPFAM" id="SSF53822">
    <property type="entry name" value="Periplasmic binding protein-like I"/>
    <property type="match status" value="1"/>
</dbReference>
<evidence type="ECO:0000256" key="1">
    <source>
        <dbReference type="ARBA" id="ARBA00023015"/>
    </source>
</evidence>
<dbReference type="OrthoDB" id="59108at2"/>
<dbReference type="InterPro" id="IPR001761">
    <property type="entry name" value="Peripla_BP/Lac1_sug-bd_dom"/>
</dbReference>
<sequence length="349" mass="37390">MRIKDIADAAGVSVATVSRVLGDKPNVRPEMRDKVRAVVRQLGYTPNLAARSLRSKRSNSIGLIVADIQNPFFAMVTRAVEDVAQANDYSVLLCNTDEDPDKERTYLELMRNGNAAGVILAPTGRLSRQFPPQIASAMPLVIIDRRVTGASLDSVGIDNVAAATALTRHMLEHGYTRIAGLFGAISSTGRERREGFLAALKEAGVSAPKELVLSLPAKEPAGYEATQRLLDSSRPPQALITSNGLLATGACKAIRDRGVPMPEGIAFATIDETLWTSMLRPAVTVVAQPAYAIGQTACEMLLKRIAESSRPTRQVVLASDLVIRESCGPHGPGTPRDVAVVAHPEPSRR</sequence>